<name>W9Z2T5_FUSOX</name>
<dbReference type="Proteomes" id="UP000030703">
    <property type="component" value="Unassembled WGS sequence"/>
</dbReference>
<evidence type="ECO:0000313" key="1">
    <source>
        <dbReference type="EMBL" id="EXK26084.1"/>
    </source>
</evidence>
<reference evidence="1" key="1">
    <citation type="submission" date="2012-04" db="EMBL/GenBank/DDBJ databases">
        <title>The Genome Sequence of Fusarium oxysporum melonis.</title>
        <authorList>
            <consortium name="The Broad Institute Genome Sequencing Platform"/>
            <person name="Ma L.-J."/>
            <person name="Gale L.R."/>
            <person name="Schwartz D.C."/>
            <person name="Zhou S."/>
            <person name="Corby-Kistler H."/>
            <person name="Young S.K."/>
            <person name="Zeng Q."/>
            <person name="Gargeya S."/>
            <person name="Fitzgerald M."/>
            <person name="Haas B."/>
            <person name="Abouelleil A."/>
            <person name="Alvarado L."/>
            <person name="Arachchi H.M."/>
            <person name="Berlin A."/>
            <person name="Brown A."/>
            <person name="Chapman S.B."/>
            <person name="Chen Z."/>
            <person name="Dunbar C."/>
            <person name="Freedman E."/>
            <person name="Gearin G."/>
            <person name="Goldberg J."/>
            <person name="Griggs A."/>
            <person name="Gujja S."/>
            <person name="Heiman D."/>
            <person name="Howarth C."/>
            <person name="Larson L."/>
            <person name="Lui A."/>
            <person name="MacDonald P.J.P."/>
            <person name="Montmayeur A."/>
            <person name="Murphy C."/>
            <person name="Neiman D."/>
            <person name="Pearson M."/>
            <person name="Priest M."/>
            <person name="Roberts A."/>
            <person name="Saif S."/>
            <person name="Shea T."/>
            <person name="Shenoy N."/>
            <person name="Sisk P."/>
            <person name="Stolte C."/>
            <person name="Sykes S."/>
            <person name="Wortman J."/>
            <person name="Nusbaum C."/>
            <person name="Birren B."/>
        </authorList>
    </citation>
    <scope>NUCLEOTIDE SEQUENCE</scope>
    <source>
        <strain evidence="1">26406</strain>
    </source>
</reference>
<dbReference type="VEuPathDB" id="FungiDB:FOMG_17309"/>
<sequence length="74" mass="8491">MAATSCTFKPAEVPESHIQLIIQELRDMDRTVRSAVKHQQMAVEASLVEWRRKRNELSTIANNKKPMDETVPNN</sequence>
<reference evidence="1" key="2">
    <citation type="submission" date="2012-05" db="EMBL/GenBank/DDBJ databases">
        <title>Annotation of the Genome Sequence of Fusarium oxysporum f. sp. melonis 26406.</title>
        <authorList>
            <consortium name="The Broad Institute Genomics Platform"/>
            <person name="Ma L.-J."/>
            <person name="Corby-Kistler H."/>
            <person name="Broz K."/>
            <person name="Gale L.R."/>
            <person name="Jonkers W."/>
            <person name="O'Donnell K."/>
            <person name="Ploetz R."/>
            <person name="Steinberg C."/>
            <person name="Schwartz D.C."/>
            <person name="VanEtten H."/>
            <person name="Zhou S."/>
            <person name="Young S.K."/>
            <person name="Zeng Q."/>
            <person name="Gargeya S."/>
            <person name="Fitzgerald M."/>
            <person name="Abouelleil A."/>
            <person name="Alvarado L."/>
            <person name="Chapman S.B."/>
            <person name="Gainer-Dewar J."/>
            <person name="Goldberg J."/>
            <person name="Griggs A."/>
            <person name="Gujja S."/>
            <person name="Hansen M."/>
            <person name="Howarth C."/>
            <person name="Imamovic A."/>
            <person name="Ireland A."/>
            <person name="Larimer J."/>
            <person name="McCowan C."/>
            <person name="Murphy C."/>
            <person name="Pearson M."/>
            <person name="Poon T.W."/>
            <person name="Priest M."/>
            <person name="Roberts A."/>
            <person name="Saif S."/>
            <person name="Shea T."/>
            <person name="Sykes S."/>
            <person name="Wortman J."/>
            <person name="Nusbaum C."/>
            <person name="Birren B."/>
        </authorList>
    </citation>
    <scope>NUCLEOTIDE SEQUENCE</scope>
    <source>
        <strain evidence="1">26406</strain>
    </source>
</reference>
<dbReference type="EMBL" id="JH659371">
    <property type="protein sequence ID" value="EXK26084.1"/>
    <property type="molecule type" value="Genomic_DNA"/>
</dbReference>
<protein>
    <submittedName>
        <fullName evidence="1">Uncharacterized protein</fullName>
    </submittedName>
</protein>
<proteinExistence type="predicted"/>
<dbReference type="OrthoDB" id="5044065at2759"/>
<gene>
    <name evidence="1" type="ORF">FOMG_17309</name>
</gene>
<accession>W9Z2T5</accession>
<dbReference type="AlphaFoldDB" id="W9Z2T5"/>
<organism evidence="1">
    <name type="scientific">Fusarium oxysporum f. sp. melonis 26406</name>
    <dbReference type="NCBI Taxonomy" id="1089452"/>
    <lineage>
        <taxon>Eukaryota</taxon>
        <taxon>Fungi</taxon>
        <taxon>Dikarya</taxon>
        <taxon>Ascomycota</taxon>
        <taxon>Pezizomycotina</taxon>
        <taxon>Sordariomycetes</taxon>
        <taxon>Hypocreomycetidae</taxon>
        <taxon>Hypocreales</taxon>
        <taxon>Nectriaceae</taxon>
        <taxon>Fusarium</taxon>
        <taxon>Fusarium oxysporum species complex</taxon>
    </lineage>
</organism>
<dbReference type="HOGENOM" id="CLU_2722333_0_0_1"/>